<proteinExistence type="predicted"/>
<dbReference type="AlphaFoldDB" id="A0A5B7F7V0"/>
<dbReference type="Proteomes" id="UP000324222">
    <property type="component" value="Unassembled WGS sequence"/>
</dbReference>
<sequence length="179" mass="19920">MLLPGQLVVHRDTKKLGRPDHLEAMEAHRELGEGTSVEKSCSECQVVQVSIVDWHLHGAVFYVLPAMGDVGESVSVIGNNGPILVLWGLHMSAFGITKQSPDNGWSIGKPRYQVGRKISTNDLVNDNGVIYKIKGFSEVHKQQLEKSFFVQLWFSSPFTDHPGKLAFNFAILHDLEQLV</sequence>
<comment type="caution">
    <text evidence="1">The sequence shown here is derived from an EMBL/GenBank/DDBJ whole genome shotgun (WGS) entry which is preliminary data.</text>
</comment>
<name>A0A5B7F7V0_PORTR</name>
<evidence type="ECO:0000313" key="1">
    <source>
        <dbReference type="EMBL" id="MPC41655.1"/>
    </source>
</evidence>
<reference evidence="1 2" key="1">
    <citation type="submission" date="2019-05" db="EMBL/GenBank/DDBJ databases">
        <title>Another draft genome of Portunus trituberculatus and its Hox gene families provides insights of decapod evolution.</title>
        <authorList>
            <person name="Jeong J.-H."/>
            <person name="Song I."/>
            <person name="Kim S."/>
            <person name="Choi T."/>
            <person name="Kim D."/>
            <person name="Ryu S."/>
            <person name="Kim W."/>
        </authorList>
    </citation>
    <scope>NUCLEOTIDE SEQUENCE [LARGE SCALE GENOMIC DNA]</scope>
    <source>
        <tissue evidence="1">Muscle</tissue>
    </source>
</reference>
<gene>
    <name evidence="1" type="ORF">E2C01_035255</name>
</gene>
<organism evidence="1 2">
    <name type="scientific">Portunus trituberculatus</name>
    <name type="common">Swimming crab</name>
    <name type="synonym">Neptunus trituberculatus</name>
    <dbReference type="NCBI Taxonomy" id="210409"/>
    <lineage>
        <taxon>Eukaryota</taxon>
        <taxon>Metazoa</taxon>
        <taxon>Ecdysozoa</taxon>
        <taxon>Arthropoda</taxon>
        <taxon>Crustacea</taxon>
        <taxon>Multicrustacea</taxon>
        <taxon>Malacostraca</taxon>
        <taxon>Eumalacostraca</taxon>
        <taxon>Eucarida</taxon>
        <taxon>Decapoda</taxon>
        <taxon>Pleocyemata</taxon>
        <taxon>Brachyura</taxon>
        <taxon>Eubrachyura</taxon>
        <taxon>Portunoidea</taxon>
        <taxon>Portunidae</taxon>
        <taxon>Portuninae</taxon>
        <taxon>Portunus</taxon>
    </lineage>
</organism>
<evidence type="ECO:0000313" key="2">
    <source>
        <dbReference type="Proteomes" id="UP000324222"/>
    </source>
</evidence>
<accession>A0A5B7F7V0</accession>
<dbReference type="EMBL" id="VSRR010005142">
    <property type="protein sequence ID" value="MPC41655.1"/>
    <property type="molecule type" value="Genomic_DNA"/>
</dbReference>
<protein>
    <submittedName>
        <fullName evidence="1">Uncharacterized protein</fullName>
    </submittedName>
</protein>
<keyword evidence="2" id="KW-1185">Reference proteome</keyword>